<gene>
    <name evidence="2" type="ORF">SAMN02745823_03055</name>
</gene>
<dbReference type="Gene3D" id="3.40.50.620">
    <property type="entry name" value="HUPs"/>
    <property type="match status" value="1"/>
</dbReference>
<protein>
    <recommendedName>
        <fullName evidence="4">NAD/GMP synthase domain-containing protein</fullName>
    </recommendedName>
</protein>
<dbReference type="CDD" id="cd01990">
    <property type="entry name" value="LarE-like"/>
    <property type="match status" value="1"/>
</dbReference>
<dbReference type="PANTHER" id="PTHR43169:SF2">
    <property type="entry name" value="NAD_GMP SYNTHASE DOMAIN-CONTAINING PROTEIN"/>
    <property type="match status" value="1"/>
</dbReference>
<reference evidence="2 3" key="1">
    <citation type="submission" date="2016-11" db="EMBL/GenBank/DDBJ databases">
        <authorList>
            <person name="Jaros S."/>
            <person name="Januszkiewicz K."/>
            <person name="Wedrychowicz H."/>
        </authorList>
    </citation>
    <scope>NUCLEOTIDE SEQUENCE [LARGE SCALE GENOMIC DNA]</scope>
    <source>
        <strain evidence="2 3">DSM 10068</strain>
    </source>
</reference>
<dbReference type="EMBL" id="FQXV01000012">
    <property type="protein sequence ID" value="SHI17830.1"/>
    <property type="molecule type" value="Genomic_DNA"/>
</dbReference>
<dbReference type="OrthoDB" id="9776919at2"/>
<organism evidence="2 3">
    <name type="scientific">Sporobacter termitidis DSM 10068</name>
    <dbReference type="NCBI Taxonomy" id="1123282"/>
    <lineage>
        <taxon>Bacteria</taxon>
        <taxon>Bacillati</taxon>
        <taxon>Bacillota</taxon>
        <taxon>Clostridia</taxon>
        <taxon>Eubacteriales</taxon>
        <taxon>Oscillospiraceae</taxon>
        <taxon>Sporobacter</taxon>
    </lineage>
</organism>
<dbReference type="STRING" id="1123282.SAMN02745823_03055"/>
<dbReference type="NCBIfam" id="TIGR00268">
    <property type="entry name" value="ATP-dependent sacrificial sulfur transferase LarE"/>
    <property type="match status" value="1"/>
</dbReference>
<dbReference type="Proteomes" id="UP000183995">
    <property type="component" value="Unassembled WGS sequence"/>
</dbReference>
<dbReference type="PANTHER" id="PTHR43169">
    <property type="entry name" value="EXSB FAMILY PROTEIN"/>
    <property type="match status" value="1"/>
</dbReference>
<evidence type="ECO:0000313" key="2">
    <source>
        <dbReference type="EMBL" id="SHI17830.1"/>
    </source>
</evidence>
<dbReference type="InterPro" id="IPR014729">
    <property type="entry name" value="Rossmann-like_a/b/a_fold"/>
</dbReference>
<evidence type="ECO:0008006" key="4">
    <source>
        <dbReference type="Google" id="ProtNLM"/>
    </source>
</evidence>
<dbReference type="RefSeq" id="WP_073080755.1">
    <property type="nucleotide sequence ID" value="NZ_FQXV01000012.1"/>
</dbReference>
<dbReference type="InterPro" id="IPR005232">
    <property type="entry name" value="LarE"/>
</dbReference>
<evidence type="ECO:0000256" key="1">
    <source>
        <dbReference type="PIRSR" id="PIRSR006661-1"/>
    </source>
</evidence>
<dbReference type="InterPro" id="IPR052188">
    <property type="entry name" value="Ni-pincer_cofactor_biosynth"/>
</dbReference>
<feature type="active site" description="Nucleophile and sulfur donor" evidence="1">
    <location>
        <position position="176"/>
    </location>
</feature>
<accession>A0A1M5Z0X4</accession>
<keyword evidence="3" id="KW-1185">Reference proteome</keyword>
<dbReference type="AlphaFoldDB" id="A0A1M5Z0X4"/>
<sequence length="270" mass="30331">MDALHKKYEELRTYIEQLKSVAVAFSGGVDSTFLLKVASDVLGGNVVAVTARSLSFPKRELDEATAFAKENNIAHVVVDSEELDIEGFSKNPVNRCYLCKTELFTKIKKIAGDRGAANVAEASNIDDNGDYRPGLKAVAELGILSPLRAVGLTKAEIRELSRELGLRTWNKQSFACLSSRFPYGESITPERLTKIDKAEQFLLDLGFHQVRVRYHGDLARIETDEKGFDKMLEHGMRQRIDEEFRRIGFNYVAMDLKGYRTGSMNETLQQ</sequence>
<dbReference type="SUPFAM" id="SSF52402">
    <property type="entry name" value="Adenine nucleotide alpha hydrolases-like"/>
    <property type="match status" value="1"/>
</dbReference>
<dbReference type="PIRSF" id="PIRSF006661">
    <property type="entry name" value="PP-lp_UCP006661"/>
    <property type="match status" value="1"/>
</dbReference>
<evidence type="ECO:0000313" key="3">
    <source>
        <dbReference type="Proteomes" id="UP000183995"/>
    </source>
</evidence>
<dbReference type="GO" id="GO:0016783">
    <property type="term" value="F:sulfurtransferase activity"/>
    <property type="evidence" value="ECO:0007669"/>
    <property type="project" value="InterPro"/>
</dbReference>
<name>A0A1M5Z0X4_9FIRM</name>
<proteinExistence type="predicted"/>